<evidence type="ECO:0000256" key="1">
    <source>
        <dbReference type="ARBA" id="ARBA00022801"/>
    </source>
</evidence>
<reference evidence="3 4" key="2">
    <citation type="submission" date="2019-04" db="EMBL/GenBank/DDBJ databases">
        <authorList>
            <person name="Yang S."/>
            <person name="Wei W."/>
        </authorList>
    </citation>
    <scope>NUCLEOTIDE SEQUENCE [LARGE SCALE GENOMIC DNA]</scope>
    <source>
        <strain evidence="4">ZP60</strain>
    </source>
</reference>
<dbReference type="GO" id="GO:0005829">
    <property type="term" value="C:cytosol"/>
    <property type="evidence" value="ECO:0007669"/>
    <property type="project" value="TreeGrafter"/>
</dbReference>
<dbReference type="InterPro" id="IPR040170">
    <property type="entry name" value="Cytosol_ACT"/>
</dbReference>
<dbReference type="CDD" id="cd03442">
    <property type="entry name" value="BFIT_BACH"/>
    <property type="match status" value="1"/>
</dbReference>
<keyword evidence="1" id="KW-0378">Hydrolase</keyword>
<dbReference type="SUPFAM" id="SSF54637">
    <property type="entry name" value="Thioesterase/thiol ester dehydrase-isomerase"/>
    <property type="match status" value="1"/>
</dbReference>
<protein>
    <submittedName>
        <fullName evidence="3">Acyl-CoA thioesterase</fullName>
    </submittedName>
</protein>
<dbReference type="Pfam" id="PF03061">
    <property type="entry name" value="4HBT"/>
    <property type="match status" value="1"/>
</dbReference>
<dbReference type="PROSITE" id="PS51770">
    <property type="entry name" value="HOTDOG_ACOT"/>
    <property type="match status" value="1"/>
</dbReference>
<gene>
    <name evidence="3" type="ORF">E5139_07655</name>
</gene>
<reference evidence="3 4" key="1">
    <citation type="submission" date="2019-04" db="EMBL/GenBank/DDBJ databases">
        <title>Complete genome sequence of Arthrobacter sp. ZXY-2 associated with effective atrazine degradation and salt adaptation.</title>
        <authorList>
            <person name="Zhao X."/>
        </authorList>
    </citation>
    <scope>NUCLEOTIDE SEQUENCE [LARGE SCALE GENOMIC DNA]</scope>
    <source>
        <strain evidence="4">ZP60</strain>
    </source>
</reference>
<dbReference type="InterPro" id="IPR033120">
    <property type="entry name" value="HOTDOG_ACOT"/>
</dbReference>
<name>A0A4D6KF73_9EURY</name>
<dbReference type="Proteomes" id="UP000297053">
    <property type="component" value="Chromosome"/>
</dbReference>
<evidence type="ECO:0000313" key="3">
    <source>
        <dbReference type="EMBL" id="QCD65519.1"/>
    </source>
</evidence>
<sequence length="150" mass="16379">MPTLASTHLTNRYRVQPNHANNYDTAHGGIVMKWLDEIGAMSAMRFAGHPCVTARMDGLNFRRPIPVGDTALTEAYVYDSGRTSVRVRVRAERENPTTGETEVTTEGHFVFVALDDGEPTGVPELTAETDAERELRDAALADAETDGNSS</sequence>
<dbReference type="EMBL" id="CP039375">
    <property type="protein sequence ID" value="QCD65519.1"/>
    <property type="molecule type" value="Genomic_DNA"/>
</dbReference>
<dbReference type="RefSeq" id="WP_015761875.1">
    <property type="nucleotide sequence ID" value="NZ_CP039375.1"/>
</dbReference>
<dbReference type="Gene3D" id="3.10.129.10">
    <property type="entry name" value="Hotdog Thioesterase"/>
    <property type="match status" value="1"/>
</dbReference>
<dbReference type="PANTHER" id="PTHR11049">
    <property type="entry name" value="ACYL COENZYME A THIOESTER HYDROLASE"/>
    <property type="match status" value="1"/>
</dbReference>
<organism evidence="3 4">
    <name type="scientific">Halomicrobium mukohataei</name>
    <dbReference type="NCBI Taxonomy" id="57705"/>
    <lineage>
        <taxon>Archaea</taxon>
        <taxon>Methanobacteriati</taxon>
        <taxon>Methanobacteriota</taxon>
        <taxon>Stenosarchaea group</taxon>
        <taxon>Halobacteria</taxon>
        <taxon>Halobacteriales</taxon>
        <taxon>Haloarculaceae</taxon>
        <taxon>Halomicrobium</taxon>
    </lineage>
</organism>
<dbReference type="PANTHER" id="PTHR11049:SF24">
    <property type="entry name" value="CYTOSOLIC ACYL COENZYME A THIOESTER HYDROLASE"/>
    <property type="match status" value="1"/>
</dbReference>
<evidence type="ECO:0000259" key="2">
    <source>
        <dbReference type="PROSITE" id="PS51770"/>
    </source>
</evidence>
<dbReference type="GeneID" id="42178801"/>
<dbReference type="InterPro" id="IPR006683">
    <property type="entry name" value="Thioestr_dom"/>
</dbReference>
<dbReference type="GO" id="GO:0006637">
    <property type="term" value="P:acyl-CoA metabolic process"/>
    <property type="evidence" value="ECO:0007669"/>
    <property type="project" value="TreeGrafter"/>
</dbReference>
<dbReference type="InterPro" id="IPR029069">
    <property type="entry name" value="HotDog_dom_sf"/>
</dbReference>
<proteinExistence type="predicted"/>
<feature type="domain" description="HotDog ACOT-type" evidence="2">
    <location>
        <begin position="5"/>
        <end position="117"/>
    </location>
</feature>
<dbReference type="GO" id="GO:0009062">
    <property type="term" value="P:fatty acid catabolic process"/>
    <property type="evidence" value="ECO:0007669"/>
    <property type="project" value="TreeGrafter"/>
</dbReference>
<evidence type="ECO:0000313" key="4">
    <source>
        <dbReference type="Proteomes" id="UP000297053"/>
    </source>
</evidence>
<dbReference type="GO" id="GO:0052816">
    <property type="term" value="F:long-chain fatty acyl-CoA hydrolase activity"/>
    <property type="evidence" value="ECO:0007669"/>
    <property type="project" value="TreeGrafter"/>
</dbReference>
<dbReference type="AlphaFoldDB" id="A0A4D6KF73"/>
<dbReference type="KEGG" id="halz:E5139_07655"/>
<dbReference type="OMA" id="CNSSYFT"/>
<accession>A0A4D6KF73</accession>